<accession>Q16H76</accession>
<reference evidence="1" key="2">
    <citation type="journal article" date="2007" name="Science">
        <title>Genome sequence of Aedes aegypti, a major arbovirus vector.</title>
        <authorList>
            <person name="Nene V."/>
            <person name="Wortman J.R."/>
            <person name="Lawson D."/>
            <person name="Haas B."/>
            <person name="Kodira C."/>
            <person name="Tu Z.J."/>
            <person name="Loftus B."/>
            <person name="Xi Z."/>
            <person name="Megy K."/>
            <person name="Grabherr M."/>
            <person name="Ren Q."/>
            <person name="Zdobnov E.M."/>
            <person name="Lobo N.F."/>
            <person name="Campbell K.S."/>
            <person name="Brown S.E."/>
            <person name="Bonaldo M.F."/>
            <person name="Zhu J."/>
            <person name="Sinkins S.P."/>
            <person name="Hogenkamp D.G."/>
            <person name="Amedeo P."/>
            <person name="Arensburger P."/>
            <person name="Atkinson P.W."/>
            <person name="Bidwell S."/>
            <person name="Biedler J."/>
            <person name="Birney E."/>
            <person name="Bruggner R.V."/>
            <person name="Costas J."/>
            <person name="Coy M.R."/>
            <person name="Crabtree J."/>
            <person name="Crawford M."/>
            <person name="Debruyn B."/>
            <person name="Decaprio D."/>
            <person name="Eiglmeier K."/>
            <person name="Eisenstadt E."/>
            <person name="El-Dorry H."/>
            <person name="Gelbart W.M."/>
            <person name="Gomes S.L."/>
            <person name="Hammond M."/>
            <person name="Hannick L.I."/>
            <person name="Hogan J.R."/>
            <person name="Holmes M.H."/>
            <person name="Jaffe D."/>
            <person name="Johnston J.S."/>
            <person name="Kennedy R.C."/>
            <person name="Koo H."/>
            <person name="Kravitz S."/>
            <person name="Kriventseva E.V."/>
            <person name="Kulp D."/>
            <person name="Labutti K."/>
            <person name="Lee E."/>
            <person name="Li S."/>
            <person name="Lovin D.D."/>
            <person name="Mao C."/>
            <person name="Mauceli E."/>
            <person name="Menck C.F."/>
            <person name="Miller J.R."/>
            <person name="Montgomery P."/>
            <person name="Mori A."/>
            <person name="Nascimento A.L."/>
            <person name="Naveira H.F."/>
            <person name="Nusbaum C."/>
            <person name="O'leary S."/>
            <person name="Orvis J."/>
            <person name="Pertea M."/>
            <person name="Quesneville H."/>
            <person name="Reidenbach K.R."/>
            <person name="Rogers Y.H."/>
            <person name="Roth C.W."/>
            <person name="Schneider J.R."/>
            <person name="Schatz M."/>
            <person name="Shumway M."/>
            <person name="Stanke M."/>
            <person name="Stinson E.O."/>
            <person name="Tubio J.M."/>
            <person name="Vanzee J.P."/>
            <person name="Verjovski-Almeida S."/>
            <person name="Werner D."/>
            <person name="White O."/>
            <person name="Wyder S."/>
            <person name="Zeng Q."/>
            <person name="Zhao Q."/>
            <person name="Zhao Y."/>
            <person name="Hill C.A."/>
            <person name="Raikhel A.S."/>
            <person name="Soares M.B."/>
            <person name="Knudson D.L."/>
            <person name="Lee N.H."/>
            <person name="Galagan J."/>
            <person name="Salzberg S.L."/>
            <person name="Paulsen I.T."/>
            <person name="Dimopoulos G."/>
            <person name="Collins F.H."/>
            <person name="Birren B."/>
            <person name="Fraser-Liggett C.M."/>
            <person name="Severson D.W."/>
        </authorList>
    </citation>
    <scope>NUCLEOTIDE SEQUENCE [LARGE SCALE GENOMIC DNA]</scope>
    <source>
        <strain evidence="1">Liverpool</strain>
    </source>
</reference>
<sequence length="50" mass="5142">MIVLWSAASDGSGISTKEQVSENVAAPRLIGGAENLLSSTTYSRNPTACS</sequence>
<evidence type="ECO:0000313" key="2">
    <source>
        <dbReference type="Proteomes" id="UP000682892"/>
    </source>
</evidence>
<proteinExistence type="predicted"/>
<name>Q16H76_AEDAE</name>
<dbReference type="Proteomes" id="UP000682892">
    <property type="component" value="Unassembled WGS sequence"/>
</dbReference>
<reference evidence="1" key="3">
    <citation type="submission" date="2012-09" db="EMBL/GenBank/DDBJ databases">
        <authorList>
            <consortium name="VectorBase"/>
        </authorList>
    </citation>
    <scope>NUCLEOTIDE SEQUENCE</scope>
    <source>
        <strain evidence="1">Liverpool</strain>
    </source>
</reference>
<dbReference type="EMBL" id="CH478198">
    <property type="protein sequence ID" value="EAT33593.1"/>
    <property type="molecule type" value="Genomic_DNA"/>
</dbReference>
<dbReference type="HOGENOM" id="CLU_3126162_0_0_1"/>
<dbReference type="AlphaFoldDB" id="Q16H76"/>
<organism evidence="1 2">
    <name type="scientific">Aedes aegypti</name>
    <name type="common">Yellowfever mosquito</name>
    <name type="synonym">Culex aegypti</name>
    <dbReference type="NCBI Taxonomy" id="7159"/>
    <lineage>
        <taxon>Eukaryota</taxon>
        <taxon>Metazoa</taxon>
        <taxon>Ecdysozoa</taxon>
        <taxon>Arthropoda</taxon>
        <taxon>Hexapoda</taxon>
        <taxon>Insecta</taxon>
        <taxon>Pterygota</taxon>
        <taxon>Neoptera</taxon>
        <taxon>Endopterygota</taxon>
        <taxon>Diptera</taxon>
        <taxon>Nematocera</taxon>
        <taxon>Culicoidea</taxon>
        <taxon>Culicidae</taxon>
        <taxon>Culicinae</taxon>
        <taxon>Aedini</taxon>
        <taxon>Aedes</taxon>
        <taxon>Stegomyia</taxon>
    </lineage>
</organism>
<protein>
    <submittedName>
        <fullName evidence="1">AAEL014131-PA</fullName>
    </submittedName>
</protein>
<evidence type="ECO:0000313" key="1">
    <source>
        <dbReference type="EMBL" id="EAT33593.1"/>
    </source>
</evidence>
<reference evidence="1" key="1">
    <citation type="submission" date="2005-10" db="EMBL/GenBank/DDBJ databases">
        <authorList>
            <person name="Loftus B.J."/>
            <person name="Nene V.M."/>
            <person name="Hannick L.I."/>
            <person name="Bidwell S."/>
            <person name="Haas B."/>
            <person name="Amedeo P."/>
            <person name="Orvis J."/>
            <person name="Wortman J.R."/>
            <person name="White O.R."/>
            <person name="Salzberg S."/>
            <person name="Shumway M."/>
            <person name="Koo H."/>
            <person name="Zhao Y."/>
            <person name="Holmes M."/>
            <person name="Miller J."/>
            <person name="Schatz M."/>
            <person name="Pop M."/>
            <person name="Pai G."/>
            <person name="Utterback T."/>
            <person name="Rogers Y.-H."/>
            <person name="Kravitz S."/>
            <person name="Fraser C.M."/>
        </authorList>
    </citation>
    <scope>NUCLEOTIDE SEQUENCE</scope>
    <source>
        <strain evidence="1">Liverpool</strain>
    </source>
</reference>
<gene>
    <name evidence="1" type="ORF">AaeL_AAEL014131</name>
</gene>
<dbReference type="PaxDb" id="7159-AAEL014131-PA"/>